<reference evidence="15 16" key="1">
    <citation type="submission" date="2019-01" db="EMBL/GenBank/DDBJ databases">
        <title>Egibacter rhizosphaerae EGI 80759T.</title>
        <authorList>
            <person name="Chen D.-D."/>
            <person name="Tian Y."/>
            <person name="Jiao J.-Y."/>
            <person name="Zhang X.-T."/>
            <person name="Zhang Y.-G."/>
            <person name="Zhang Y."/>
            <person name="Xiao M."/>
            <person name="Shu W.-S."/>
            <person name="Li W.-J."/>
        </authorList>
    </citation>
    <scope>NUCLEOTIDE SEQUENCE [LARGE SCALE GENOMIC DNA]</scope>
    <source>
        <strain evidence="15 16">EGI 80759</strain>
    </source>
</reference>
<dbReference type="InterPro" id="IPR045034">
    <property type="entry name" value="O-acyltransferase_WSD1-like"/>
</dbReference>
<dbReference type="NCBIfam" id="TIGR02946">
    <property type="entry name" value="acyl_WS_DGAT"/>
    <property type="match status" value="1"/>
</dbReference>
<organism evidence="15 16">
    <name type="scientific">Egibacter rhizosphaerae</name>
    <dbReference type="NCBI Taxonomy" id="1670831"/>
    <lineage>
        <taxon>Bacteria</taxon>
        <taxon>Bacillati</taxon>
        <taxon>Actinomycetota</taxon>
        <taxon>Nitriliruptoria</taxon>
        <taxon>Egibacterales</taxon>
        <taxon>Egibacteraceae</taxon>
        <taxon>Egibacter</taxon>
    </lineage>
</organism>
<sequence>MPGRWSTTGTIPRCWRPGPRSMRSTDGWGSPDSRLATSAACGHRQSPCRGGPMHDRLGALDASLLALESPSTLLHTGGVSIFGPGLDSTSVHDRLRERLPRVPRARQLLRPTPLGGKPVWIDAPAFDLSYHLRHAALPSPGTLEQLGDYVSRLIGRQLDRSYPLWELYVIKGLEGGRTALFGKIHLVMAAEQEQEGDPFAALLDEAPDAEEASAPRIDSEPEPPPSPLELTVDAVRERTVAAVRLGARAGGAVRRPAQARAAASAVATSALGLVARAARTAPPSPLNRPLTRHRRFAFAYAELAQLRDVRSAYGGTINDAVVAVVGDAVGRLLRNRGYDTKDLDLRVMVPVRVEEAGTGEPLPGAHTLREGAVGVLAPLPVMEMDPVARLYRVMGELAHLRDSGQAVAADRLAKVAGFGPPGLHAIAARLAIGEQRYNLALSNAPGPQSPRWLAGVPLEASHPFIPLAGDAGLSVAVSSYAGSLCFGLLGDRRAVPDVEDLAGHLHDAVVDLVAACGARTRDGVHPPCPRAADGPEDEGGPDESG</sequence>
<evidence type="ECO:0000259" key="14">
    <source>
        <dbReference type="Pfam" id="PF06974"/>
    </source>
</evidence>
<keyword evidence="9 11" id="KW-0012">Acyltransferase</keyword>
<dbReference type="GO" id="GO:0001666">
    <property type="term" value="P:response to hypoxia"/>
    <property type="evidence" value="ECO:0007669"/>
    <property type="project" value="TreeGrafter"/>
</dbReference>
<keyword evidence="6 11" id="KW-0808">Transferase</keyword>
<dbReference type="PANTHER" id="PTHR31650">
    <property type="entry name" value="O-ACYLTRANSFERASE (WSD1-LIKE) FAMILY PROTEIN"/>
    <property type="match status" value="1"/>
</dbReference>
<keyword evidence="8 11" id="KW-0443">Lipid metabolism</keyword>
<evidence type="ECO:0000256" key="6">
    <source>
        <dbReference type="ARBA" id="ARBA00022679"/>
    </source>
</evidence>
<dbReference type="InterPro" id="IPR004255">
    <property type="entry name" value="O-acyltransferase_WSD1_N"/>
</dbReference>
<dbReference type="GO" id="GO:0006071">
    <property type="term" value="P:glycerol metabolic process"/>
    <property type="evidence" value="ECO:0007669"/>
    <property type="project" value="UniProtKB-KW"/>
</dbReference>
<feature type="domain" description="O-acyltransferase WSD1-like N-terminal" evidence="13">
    <location>
        <begin position="57"/>
        <end position="321"/>
    </location>
</feature>
<dbReference type="GO" id="GO:0004144">
    <property type="term" value="F:diacylglycerol O-acyltransferase activity"/>
    <property type="evidence" value="ECO:0007669"/>
    <property type="project" value="UniProtKB-EC"/>
</dbReference>
<feature type="compositionally biased region" description="Polar residues" evidence="12">
    <location>
        <begin position="1"/>
        <end position="10"/>
    </location>
</feature>
<dbReference type="GO" id="GO:0071731">
    <property type="term" value="P:response to nitric oxide"/>
    <property type="evidence" value="ECO:0007669"/>
    <property type="project" value="TreeGrafter"/>
</dbReference>
<dbReference type="OrthoDB" id="9810950at2"/>
<dbReference type="Pfam" id="PF06974">
    <property type="entry name" value="WS_DGAT_C"/>
    <property type="match status" value="1"/>
</dbReference>
<evidence type="ECO:0000256" key="5">
    <source>
        <dbReference type="ARBA" id="ARBA00022516"/>
    </source>
</evidence>
<evidence type="ECO:0000256" key="1">
    <source>
        <dbReference type="ARBA" id="ARBA00004771"/>
    </source>
</evidence>
<keyword evidence="5 11" id="KW-0444">Lipid biosynthesis</keyword>
<evidence type="ECO:0000256" key="9">
    <source>
        <dbReference type="ARBA" id="ARBA00023315"/>
    </source>
</evidence>
<evidence type="ECO:0000256" key="7">
    <source>
        <dbReference type="ARBA" id="ARBA00022798"/>
    </source>
</evidence>
<evidence type="ECO:0000256" key="11">
    <source>
        <dbReference type="RuleBase" id="RU361241"/>
    </source>
</evidence>
<dbReference type="AlphaFoldDB" id="A0A411YAS9"/>
<evidence type="ECO:0000256" key="3">
    <source>
        <dbReference type="ARBA" id="ARBA00009587"/>
    </source>
</evidence>
<feature type="domain" description="O-acyltransferase WSD1 C-terminal" evidence="14">
    <location>
        <begin position="375"/>
        <end position="509"/>
    </location>
</feature>
<dbReference type="GO" id="GO:0019432">
    <property type="term" value="P:triglyceride biosynthetic process"/>
    <property type="evidence" value="ECO:0007669"/>
    <property type="project" value="UniProtKB-UniPathway"/>
</dbReference>
<evidence type="ECO:0000313" key="15">
    <source>
        <dbReference type="EMBL" id="QBI18287.1"/>
    </source>
</evidence>
<comment type="pathway">
    <text evidence="2">Lipid metabolism.</text>
</comment>
<dbReference type="InterPro" id="IPR009721">
    <property type="entry name" value="O-acyltransferase_WSD1_C"/>
</dbReference>
<dbReference type="InterPro" id="IPR014292">
    <property type="entry name" value="Acyl_transf_WS/DGAT"/>
</dbReference>
<dbReference type="GO" id="GO:0051701">
    <property type="term" value="P:biological process involved in interaction with host"/>
    <property type="evidence" value="ECO:0007669"/>
    <property type="project" value="TreeGrafter"/>
</dbReference>
<evidence type="ECO:0000256" key="12">
    <source>
        <dbReference type="SAM" id="MobiDB-lite"/>
    </source>
</evidence>
<dbReference type="Proteomes" id="UP000291469">
    <property type="component" value="Chromosome"/>
</dbReference>
<evidence type="ECO:0000256" key="8">
    <source>
        <dbReference type="ARBA" id="ARBA00023098"/>
    </source>
</evidence>
<protein>
    <recommendedName>
        <fullName evidence="4 11">Diacylglycerol O-acyltransferase</fullName>
        <ecNumber evidence="4 11">2.3.1.20</ecNumber>
    </recommendedName>
</protein>
<evidence type="ECO:0000256" key="4">
    <source>
        <dbReference type="ARBA" id="ARBA00013244"/>
    </source>
</evidence>
<dbReference type="Pfam" id="PF03007">
    <property type="entry name" value="WS_DGAT_cat"/>
    <property type="match status" value="1"/>
</dbReference>
<gene>
    <name evidence="15" type="ORF">ER308_01000</name>
</gene>
<evidence type="ECO:0000256" key="10">
    <source>
        <dbReference type="ARBA" id="ARBA00048109"/>
    </source>
</evidence>
<dbReference type="PANTHER" id="PTHR31650:SF1">
    <property type="entry name" value="WAX ESTER SYNTHASE_DIACYLGLYCEROL ACYLTRANSFERASE 4-RELATED"/>
    <property type="match status" value="1"/>
</dbReference>
<evidence type="ECO:0000313" key="16">
    <source>
        <dbReference type="Proteomes" id="UP000291469"/>
    </source>
</evidence>
<comment type="catalytic activity">
    <reaction evidence="10 11">
        <text>an acyl-CoA + a 1,2-diacyl-sn-glycerol = a triacyl-sn-glycerol + CoA</text>
        <dbReference type="Rhea" id="RHEA:10868"/>
        <dbReference type="ChEBI" id="CHEBI:17815"/>
        <dbReference type="ChEBI" id="CHEBI:57287"/>
        <dbReference type="ChEBI" id="CHEBI:58342"/>
        <dbReference type="ChEBI" id="CHEBI:64615"/>
        <dbReference type="EC" id="2.3.1.20"/>
    </reaction>
</comment>
<keyword evidence="16" id="KW-1185">Reference proteome</keyword>
<dbReference type="GO" id="GO:0005886">
    <property type="term" value="C:plasma membrane"/>
    <property type="evidence" value="ECO:0007669"/>
    <property type="project" value="TreeGrafter"/>
</dbReference>
<keyword evidence="7 11" id="KW-0319">Glycerol metabolism</keyword>
<dbReference type="EMBL" id="CP036402">
    <property type="protein sequence ID" value="QBI18287.1"/>
    <property type="molecule type" value="Genomic_DNA"/>
</dbReference>
<comment type="similarity">
    <text evidence="3 11">Belongs to the long-chain O-acyltransferase family.</text>
</comment>
<feature type="region of interest" description="Disordered" evidence="12">
    <location>
        <begin position="523"/>
        <end position="545"/>
    </location>
</feature>
<evidence type="ECO:0000256" key="2">
    <source>
        <dbReference type="ARBA" id="ARBA00005189"/>
    </source>
</evidence>
<feature type="compositionally biased region" description="Acidic residues" evidence="12">
    <location>
        <begin position="534"/>
        <end position="545"/>
    </location>
</feature>
<evidence type="ECO:0000259" key="13">
    <source>
        <dbReference type="Pfam" id="PF03007"/>
    </source>
</evidence>
<comment type="pathway">
    <text evidence="1 11">Glycerolipid metabolism; triacylglycerol biosynthesis.</text>
</comment>
<dbReference type="EC" id="2.3.1.20" evidence="4 11"/>
<proteinExistence type="inferred from homology"/>
<accession>A0A411YAS9</accession>
<dbReference type="UniPathway" id="UPA00282"/>
<name>A0A411YAS9_9ACTN</name>
<dbReference type="KEGG" id="erz:ER308_01000"/>
<feature type="region of interest" description="Disordered" evidence="12">
    <location>
        <begin position="1"/>
        <end position="37"/>
    </location>
</feature>